<dbReference type="Pfam" id="PF11887">
    <property type="entry name" value="Mce4_CUP1"/>
    <property type="match status" value="1"/>
</dbReference>
<dbReference type="GO" id="GO:0005576">
    <property type="term" value="C:extracellular region"/>
    <property type="evidence" value="ECO:0007669"/>
    <property type="project" value="TreeGrafter"/>
</dbReference>
<feature type="domain" description="Mce/MlaD" evidence="3">
    <location>
        <begin position="30"/>
        <end position="108"/>
    </location>
</feature>
<accession>G7CK55</accession>
<feature type="domain" description="Mammalian cell entry C-terminal" evidence="4">
    <location>
        <begin position="112"/>
        <end position="331"/>
    </location>
</feature>
<evidence type="ECO:0000256" key="1">
    <source>
        <dbReference type="SAM" id="MobiDB-lite"/>
    </source>
</evidence>
<dbReference type="Pfam" id="PF02470">
    <property type="entry name" value="MlaD"/>
    <property type="match status" value="1"/>
</dbReference>
<dbReference type="EMBL" id="AGVE01000046">
    <property type="protein sequence ID" value="EHI12842.1"/>
    <property type="molecule type" value="Genomic_DNA"/>
</dbReference>
<dbReference type="InterPro" id="IPR005693">
    <property type="entry name" value="Mce"/>
</dbReference>
<dbReference type="eggNOG" id="COG1463">
    <property type="taxonomic scope" value="Bacteria"/>
</dbReference>
<keyword evidence="2" id="KW-0472">Membrane</keyword>
<dbReference type="PANTHER" id="PTHR33371">
    <property type="entry name" value="INTERMEMBRANE PHOSPHOLIPID TRANSPORT SYSTEM BINDING PROTEIN MLAD-RELATED"/>
    <property type="match status" value="1"/>
</dbReference>
<feature type="region of interest" description="Disordered" evidence="1">
    <location>
        <begin position="390"/>
        <end position="441"/>
    </location>
</feature>
<dbReference type="PANTHER" id="PTHR33371:SF19">
    <property type="entry name" value="MCE-FAMILY PROTEIN MCE4A"/>
    <property type="match status" value="1"/>
</dbReference>
<feature type="transmembrane region" description="Helical" evidence="2">
    <location>
        <begin position="6"/>
        <end position="27"/>
    </location>
</feature>
<feature type="compositionally biased region" description="Low complexity" evidence="1">
    <location>
        <begin position="430"/>
        <end position="441"/>
    </location>
</feature>
<feature type="compositionally biased region" description="Pro residues" evidence="1">
    <location>
        <begin position="396"/>
        <end position="418"/>
    </location>
</feature>
<keyword evidence="2" id="KW-0812">Transmembrane</keyword>
<dbReference type="Proteomes" id="UP000004915">
    <property type="component" value="Unassembled WGS sequence"/>
</dbReference>
<evidence type="ECO:0000256" key="2">
    <source>
        <dbReference type="SAM" id="Phobius"/>
    </source>
</evidence>
<evidence type="ECO:0000259" key="4">
    <source>
        <dbReference type="Pfam" id="PF11887"/>
    </source>
</evidence>
<evidence type="ECO:0000259" key="3">
    <source>
        <dbReference type="Pfam" id="PF02470"/>
    </source>
</evidence>
<dbReference type="AlphaFoldDB" id="G7CK55"/>
<protein>
    <submittedName>
        <fullName evidence="5">Virulence factor Mce family protein</fullName>
    </submittedName>
</protein>
<proteinExistence type="predicted"/>
<evidence type="ECO:0000313" key="6">
    <source>
        <dbReference type="Proteomes" id="UP000004915"/>
    </source>
</evidence>
<name>G7CK55_MYCT3</name>
<dbReference type="InterPro" id="IPR052336">
    <property type="entry name" value="MlaD_Phospholipid_Transporter"/>
</dbReference>
<sequence length="441" mass="46424">MGWWAAIMITVVAGMVFVCSTLFAGTFRRYVPVSLTADRTGLVLEKGAKVRMRGVDVGRVGAIEGGAAPVRLELEIFPDKLSFIPSNVEAEIKATTAFGAKYVELIPPPAPSQARLAAGMTVHSRNVATEVNTVFQNLVAVLDQIDVAKLNATLSALADGVRGRGESIGQATTAVSETLRQLNVRIDSMAQGWRSFKGFTDAYGMAAEDILAILDAAATTADTVEARSSQLDALLLSTIGMANIGTELLGSTRDDFVTAVNEARPTTDLLLKYDPVYTCLLVGAKLYLDKGGYDALGGNGRTLVADTTLLFGDDPYRYPEHLPIHNAKGGPGGKPGCGSLPDVEQNFPVRKLVTDTGFGSGTDIRTNPGIGHPWFINFFPATRAVPEHPYVLGEGPPAPGPSPSIPHGPVAAPVPAPPVGQSSPPEPTTDEPTPRTQSGQP</sequence>
<dbReference type="NCBIfam" id="TIGR00996">
    <property type="entry name" value="Mtu_fam_mce"/>
    <property type="match status" value="1"/>
</dbReference>
<dbReference type="GO" id="GO:0051701">
    <property type="term" value="P:biological process involved in interaction with host"/>
    <property type="evidence" value="ECO:0007669"/>
    <property type="project" value="TreeGrafter"/>
</dbReference>
<keyword evidence="6" id="KW-1185">Reference proteome</keyword>
<organism evidence="5 6">
    <name type="scientific">Mycolicibacterium thermoresistibile (strain ATCC 19527 / DSM 44167 / CIP 105390 / JCM 6362 / NCTC 10409 / 316)</name>
    <name type="common">Mycobacterium thermoresistibile</name>
    <dbReference type="NCBI Taxonomy" id="1078020"/>
    <lineage>
        <taxon>Bacteria</taxon>
        <taxon>Bacillati</taxon>
        <taxon>Actinomycetota</taxon>
        <taxon>Actinomycetes</taxon>
        <taxon>Mycobacteriales</taxon>
        <taxon>Mycobacteriaceae</taxon>
        <taxon>Mycolicibacterium</taxon>
    </lineage>
</organism>
<dbReference type="InterPro" id="IPR024516">
    <property type="entry name" value="Mce_C"/>
</dbReference>
<evidence type="ECO:0000313" key="5">
    <source>
        <dbReference type="EMBL" id="EHI12842.1"/>
    </source>
</evidence>
<dbReference type="InterPro" id="IPR003399">
    <property type="entry name" value="Mce/MlaD"/>
</dbReference>
<keyword evidence="2" id="KW-1133">Transmembrane helix</keyword>
<comment type="caution">
    <text evidence="5">The sequence shown here is derived from an EMBL/GenBank/DDBJ whole genome shotgun (WGS) entry which is preliminary data.</text>
</comment>
<dbReference type="PATRIC" id="fig|1078020.3.peg.3577"/>
<gene>
    <name evidence="5" type="ORF">KEK_18123</name>
</gene>
<reference evidence="5 6" key="1">
    <citation type="submission" date="2011-11" db="EMBL/GenBank/DDBJ databases">
        <authorList>
            <consortium name="Tuberculosis Structural Genomics Consortium"/>
            <person name="Ioerger T.R."/>
        </authorList>
    </citation>
    <scope>NUCLEOTIDE SEQUENCE [LARGE SCALE GENOMIC DNA]</scope>
    <source>
        <strain evidence="6">ATCC 19527 / DSM 44167 / CIP 105390 / JCM 6362 / NCTC 10409 / 316</strain>
    </source>
</reference>